<sequence>MINGSDEEFLQGGNTDPVVRVGDTVRRLPQPWSPLVRELLVRLREVGFDGAPYPLGTDERGRDVLTYVPGEVGHYPWTPAVGSEAALISAGRLLRRFHDATAEVAGRWRGGWRWPAREPVEVICHNDFAPYNCVFEGDQVRGIIDFDTAGPGPRSWDLAYALYRFAPLTSVRDKGNPPSSYVQGTRARTFLDAYGADRHLRIGALNHVVPRLTALTTFMREAADGGDGNFARHIAEGHLDLYLADIDHVTVHTTEWIAQLTD</sequence>
<gene>
    <name evidence="2" type="ORF">Rhow_000734</name>
</gene>
<dbReference type="InterPro" id="IPR002575">
    <property type="entry name" value="Aminoglycoside_PTrfase"/>
</dbReference>
<proteinExistence type="predicted"/>
<comment type="caution">
    <text evidence="2">The sequence shown here is derived from an EMBL/GenBank/DDBJ whole genome shotgun (WGS) entry which is preliminary data.</text>
</comment>
<dbReference type="SUPFAM" id="SSF56112">
    <property type="entry name" value="Protein kinase-like (PK-like)"/>
    <property type="match status" value="1"/>
</dbReference>
<evidence type="ECO:0000259" key="1">
    <source>
        <dbReference type="Pfam" id="PF01636"/>
    </source>
</evidence>
<dbReference type="Gene3D" id="3.90.1200.10">
    <property type="match status" value="1"/>
</dbReference>
<protein>
    <recommendedName>
        <fullName evidence="1">Aminoglycoside phosphotransferase domain-containing protein</fullName>
    </recommendedName>
</protein>
<reference evidence="2 3" key="1">
    <citation type="submission" date="2018-11" db="EMBL/GenBank/DDBJ databases">
        <title>Microbial catabolism of amino acid.</title>
        <authorList>
            <person name="Hibi M."/>
            <person name="Ogawa J."/>
        </authorList>
    </citation>
    <scope>NUCLEOTIDE SEQUENCE [LARGE SCALE GENOMIC DNA]</scope>
    <source>
        <strain evidence="2 3">C31-06</strain>
    </source>
</reference>
<organism evidence="2 3">
    <name type="scientific">Rhodococcus wratislaviensis</name>
    <name type="common">Tsukamurella wratislaviensis</name>
    <dbReference type="NCBI Taxonomy" id="44752"/>
    <lineage>
        <taxon>Bacteria</taxon>
        <taxon>Bacillati</taxon>
        <taxon>Actinomycetota</taxon>
        <taxon>Actinomycetes</taxon>
        <taxon>Mycobacteriales</taxon>
        <taxon>Nocardiaceae</taxon>
        <taxon>Rhodococcus</taxon>
    </lineage>
</organism>
<feature type="domain" description="Aminoglycoside phosphotransferase" evidence="1">
    <location>
        <begin position="105"/>
        <end position="165"/>
    </location>
</feature>
<dbReference type="Proteomes" id="UP000287519">
    <property type="component" value="Unassembled WGS sequence"/>
</dbReference>
<dbReference type="InterPro" id="IPR011009">
    <property type="entry name" value="Kinase-like_dom_sf"/>
</dbReference>
<name>A0A402C2P3_RHOWR</name>
<keyword evidence="3" id="KW-1185">Reference proteome</keyword>
<dbReference type="RefSeq" id="WP_225857954.1">
    <property type="nucleotide sequence ID" value="NZ_BHYM01000013.1"/>
</dbReference>
<dbReference type="EMBL" id="BHYM01000013">
    <property type="protein sequence ID" value="GCE37850.1"/>
    <property type="molecule type" value="Genomic_DNA"/>
</dbReference>
<accession>A0A402C2P3</accession>
<evidence type="ECO:0000313" key="2">
    <source>
        <dbReference type="EMBL" id="GCE37850.1"/>
    </source>
</evidence>
<evidence type="ECO:0000313" key="3">
    <source>
        <dbReference type="Proteomes" id="UP000287519"/>
    </source>
</evidence>
<dbReference type="AlphaFoldDB" id="A0A402C2P3"/>
<dbReference type="Pfam" id="PF01636">
    <property type="entry name" value="APH"/>
    <property type="match status" value="1"/>
</dbReference>